<evidence type="ECO:0000313" key="2">
    <source>
        <dbReference type="EMBL" id="KAK0597898.1"/>
    </source>
</evidence>
<dbReference type="EMBL" id="JAUESC010000004">
    <property type="protein sequence ID" value="KAK0597898.1"/>
    <property type="molecule type" value="Genomic_DNA"/>
</dbReference>
<sequence>MIVLLYKEAYFSTNKINPSVPSVVVSLLQDFDEVFPEEMPIGGKPIRGIEHQIDFIPGAPIPNRPAYRSNPEETKELQRQVSELMEKGYVRESMSPCAVPVLLVPKKDGTWRMCVDCRAINNITVKYRHPIPRLDDMLDELHGSCVFTKIDLKSGYHQIRMKEGDEWKTAFKTKYGLYE</sequence>
<dbReference type="Gene3D" id="3.30.70.270">
    <property type="match status" value="1"/>
</dbReference>
<name>A0AA39W0C4_ACESA</name>
<dbReference type="InterPro" id="IPR000477">
    <property type="entry name" value="RT_dom"/>
</dbReference>
<dbReference type="PANTHER" id="PTHR35046">
    <property type="entry name" value="ZINC KNUCKLE (CCHC-TYPE) FAMILY PROTEIN"/>
    <property type="match status" value="1"/>
</dbReference>
<comment type="caution">
    <text evidence="2">The sequence shown here is derived from an EMBL/GenBank/DDBJ whole genome shotgun (WGS) entry which is preliminary data.</text>
</comment>
<gene>
    <name evidence="2" type="ORF">LWI29_029612</name>
</gene>
<dbReference type="PANTHER" id="PTHR35046:SF9">
    <property type="entry name" value="RNA-DIRECTED DNA POLYMERASE"/>
    <property type="match status" value="1"/>
</dbReference>
<reference evidence="2" key="2">
    <citation type="submission" date="2023-06" db="EMBL/GenBank/DDBJ databases">
        <authorList>
            <person name="Swenson N.G."/>
            <person name="Wegrzyn J.L."/>
            <person name="Mcevoy S.L."/>
        </authorList>
    </citation>
    <scope>NUCLEOTIDE SEQUENCE</scope>
    <source>
        <strain evidence="2">NS2018</strain>
        <tissue evidence="2">Leaf</tissue>
    </source>
</reference>
<evidence type="ECO:0000259" key="1">
    <source>
        <dbReference type="Pfam" id="PF00078"/>
    </source>
</evidence>
<organism evidence="2 3">
    <name type="scientific">Acer saccharum</name>
    <name type="common">Sugar maple</name>
    <dbReference type="NCBI Taxonomy" id="4024"/>
    <lineage>
        <taxon>Eukaryota</taxon>
        <taxon>Viridiplantae</taxon>
        <taxon>Streptophyta</taxon>
        <taxon>Embryophyta</taxon>
        <taxon>Tracheophyta</taxon>
        <taxon>Spermatophyta</taxon>
        <taxon>Magnoliopsida</taxon>
        <taxon>eudicotyledons</taxon>
        <taxon>Gunneridae</taxon>
        <taxon>Pentapetalae</taxon>
        <taxon>rosids</taxon>
        <taxon>malvids</taxon>
        <taxon>Sapindales</taxon>
        <taxon>Sapindaceae</taxon>
        <taxon>Hippocastanoideae</taxon>
        <taxon>Acereae</taxon>
        <taxon>Acer</taxon>
    </lineage>
</organism>
<dbReference type="InterPro" id="IPR043502">
    <property type="entry name" value="DNA/RNA_pol_sf"/>
</dbReference>
<dbReference type="InterPro" id="IPR043128">
    <property type="entry name" value="Rev_trsase/Diguanyl_cyclase"/>
</dbReference>
<feature type="domain" description="Reverse transcriptase" evidence="1">
    <location>
        <begin position="104"/>
        <end position="174"/>
    </location>
</feature>
<dbReference type="Gene3D" id="3.10.10.10">
    <property type="entry name" value="HIV Type 1 Reverse Transcriptase, subunit A, domain 1"/>
    <property type="match status" value="1"/>
</dbReference>
<dbReference type="AlphaFoldDB" id="A0AA39W0C4"/>
<dbReference type="SUPFAM" id="SSF56672">
    <property type="entry name" value="DNA/RNA polymerases"/>
    <property type="match status" value="1"/>
</dbReference>
<accession>A0AA39W0C4</accession>
<protein>
    <recommendedName>
        <fullName evidence="1">Reverse transcriptase domain-containing protein</fullName>
    </recommendedName>
</protein>
<reference evidence="2" key="1">
    <citation type="journal article" date="2022" name="Plant J.">
        <title>Strategies of tolerance reflected in two North American maple genomes.</title>
        <authorList>
            <person name="McEvoy S.L."/>
            <person name="Sezen U.U."/>
            <person name="Trouern-Trend A."/>
            <person name="McMahon S.M."/>
            <person name="Schaberg P.G."/>
            <person name="Yang J."/>
            <person name="Wegrzyn J.L."/>
            <person name="Swenson N.G."/>
        </authorList>
    </citation>
    <scope>NUCLEOTIDE SEQUENCE</scope>
    <source>
        <strain evidence="2">NS2018</strain>
    </source>
</reference>
<evidence type="ECO:0000313" key="3">
    <source>
        <dbReference type="Proteomes" id="UP001168877"/>
    </source>
</evidence>
<proteinExistence type="predicted"/>
<keyword evidence="3" id="KW-1185">Reference proteome</keyword>
<dbReference type="Proteomes" id="UP001168877">
    <property type="component" value="Unassembled WGS sequence"/>
</dbReference>
<dbReference type="CDD" id="cd01647">
    <property type="entry name" value="RT_LTR"/>
    <property type="match status" value="1"/>
</dbReference>
<dbReference type="Pfam" id="PF00078">
    <property type="entry name" value="RVT_1"/>
    <property type="match status" value="1"/>
</dbReference>